<evidence type="ECO:0000256" key="7">
    <source>
        <dbReference type="SAM" id="Phobius"/>
    </source>
</evidence>
<evidence type="ECO:0000259" key="8">
    <source>
        <dbReference type="Pfam" id="PF09335"/>
    </source>
</evidence>
<evidence type="ECO:0000256" key="3">
    <source>
        <dbReference type="ARBA" id="ARBA00022475"/>
    </source>
</evidence>
<feature type="transmembrane region" description="Helical" evidence="7">
    <location>
        <begin position="15"/>
        <end position="43"/>
    </location>
</feature>
<evidence type="ECO:0000256" key="5">
    <source>
        <dbReference type="ARBA" id="ARBA00022989"/>
    </source>
</evidence>
<dbReference type="InterPro" id="IPR032816">
    <property type="entry name" value="VTT_dom"/>
</dbReference>
<comment type="subcellular location">
    <subcellularLocation>
        <location evidence="1">Cell membrane</location>
        <topology evidence="1">Multi-pass membrane protein</topology>
    </subcellularLocation>
</comment>
<proteinExistence type="inferred from homology"/>
<comment type="similarity">
    <text evidence="2">Belongs to the DedA family.</text>
</comment>
<evidence type="ECO:0000313" key="10">
    <source>
        <dbReference type="Proteomes" id="UP001055336"/>
    </source>
</evidence>
<feature type="transmembrane region" description="Helical" evidence="7">
    <location>
        <begin position="142"/>
        <end position="163"/>
    </location>
</feature>
<organism evidence="9 10">
    <name type="scientific">Mycobacterium paraterrae</name>
    <dbReference type="NCBI Taxonomy" id="577492"/>
    <lineage>
        <taxon>Bacteria</taxon>
        <taxon>Bacillati</taxon>
        <taxon>Actinomycetota</taxon>
        <taxon>Actinomycetes</taxon>
        <taxon>Mycobacteriales</taxon>
        <taxon>Mycobacteriaceae</taxon>
        <taxon>Mycobacterium</taxon>
    </lineage>
</organism>
<accession>A0ABY3VKL9</accession>
<keyword evidence="3" id="KW-1003">Cell membrane</keyword>
<evidence type="ECO:0000256" key="6">
    <source>
        <dbReference type="ARBA" id="ARBA00023136"/>
    </source>
</evidence>
<gene>
    <name evidence="9" type="ORF">MKK62_14840</name>
</gene>
<feature type="transmembrane region" description="Helical" evidence="7">
    <location>
        <begin position="55"/>
        <end position="75"/>
    </location>
</feature>
<evidence type="ECO:0000256" key="2">
    <source>
        <dbReference type="ARBA" id="ARBA00010792"/>
    </source>
</evidence>
<dbReference type="PANTHER" id="PTHR42709:SF6">
    <property type="entry name" value="UNDECAPRENYL PHOSPHATE TRANSPORTER A"/>
    <property type="match status" value="1"/>
</dbReference>
<keyword evidence="4 7" id="KW-0812">Transmembrane</keyword>
<dbReference type="PANTHER" id="PTHR42709">
    <property type="entry name" value="ALKALINE PHOSPHATASE LIKE PROTEIN"/>
    <property type="match status" value="1"/>
</dbReference>
<keyword evidence="10" id="KW-1185">Reference proteome</keyword>
<evidence type="ECO:0000256" key="4">
    <source>
        <dbReference type="ARBA" id="ARBA00022692"/>
    </source>
</evidence>
<reference evidence="9" key="1">
    <citation type="submission" date="2022-08" db="EMBL/GenBank/DDBJ databases">
        <title>Whole genome sequencing of non-tuberculosis mycobacteria type-strains.</title>
        <authorList>
            <person name="Igarashi Y."/>
            <person name="Osugi A."/>
            <person name="Mitarai S."/>
        </authorList>
    </citation>
    <scope>NUCLEOTIDE SEQUENCE</scope>
    <source>
        <strain evidence="9">DSM 45127</strain>
    </source>
</reference>
<dbReference type="EMBL" id="CP092488">
    <property type="protein sequence ID" value="UMB67772.1"/>
    <property type="molecule type" value="Genomic_DNA"/>
</dbReference>
<keyword evidence="5 7" id="KW-1133">Transmembrane helix</keyword>
<dbReference type="Pfam" id="PF09335">
    <property type="entry name" value="VTT_dom"/>
    <property type="match status" value="1"/>
</dbReference>
<sequence>MTVDALLQSIPPLAVYGMVGAVVGMESLGIPLPGEIVLVSAALLSSRHELAVNPVGVGAAAVLGAVIGDSTGYAIGRRLGLPLFDRLGRRFPNHFGPGHVRYAERLFERWGARAVFFGRFIALLRIFAGPLAGALKMRYARFLLANVSGAVCWAGGTTALVYYAGVAAERWLTRFSWIALVVAVVGGVIAAIVLRERTSRAIADLEDSLSDDSDSSAA</sequence>
<dbReference type="Proteomes" id="UP001055336">
    <property type="component" value="Chromosome"/>
</dbReference>
<name>A0ABY3VKL9_9MYCO</name>
<feature type="domain" description="VTT" evidence="8">
    <location>
        <begin position="32"/>
        <end position="161"/>
    </location>
</feature>
<protein>
    <submittedName>
        <fullName evidence="9">DedA family protein</fullName>
    </submittedName>
</protein>
<dbReference type="RefSeq" id="WP_240258233.1">
    <property type="nucleotide sequence ID" value="NZ_CP092488.2"/>
</dbReference>
<evidence type="ECO:0000313" key="9">
    <source>
        <dbReference type="EMBL" id="UMB67772.1"/>
    </source>
</evidence>
<keyword evidence="6 7" id="KW-0472">Membrane</keyword>
<feature type="transmembrane region" description="Helical" evidence="7">
    <location>
        <begin position="175"/>
        <end position="194"/>
    </location>
</feature>
<evidence type="ECO:0000256" key="1">
    <source>
        <dbReference type="ARBA" id="ARBA00004651"/>
    </source>
</evidence>
<dbReference type="InterPro" id="IPR051311">
    <property type="entry name" value="DedA_domain"/>
</dbReference>